<dbReference type="PANTHER" id="PTHR43694">
    <property type="entry name" value="RIBONUCLEASE J"/>
    <property type="match status" value="1"/>
</dbReference>
<evidence type="ECO:0000256" key="5">
    <source>
        <dbReference type="ARBA" id="ARBA00022759"/>
    </source>
</evidence>
<comment type="subunit">
    <text evidence="10">Homodimer, may be a subunit of the RNA degradosome.</text>
</comment>
<feature type="binding site" evidence="13">
    <location>
        <position position="114"/>
    </location>
    <ligand>
        <name>Zn(2+)</name>
        <dbReference type="ChEBI" id="CHEBI:29105"/>
        <label>1</label>
        <note>catalytic</note>
    </ligand>
</feature>
<dbReference type="Proteomes" id="UP000321089">
    <property type="component" value="Unassembled WGS sequence"/>
</dbReference>
<evidence type="ECO:0000256" key="13">
    <source>
        <dbReference type="PIRSR" id="PIRSR004803-3"/>
    </source>
</evidence>
<organism evidence="15 17">
    <name type="scientific">Clostridium butyricum</name>
    <dbReference type="NCBI Taxonomy" id="1492"/>
    <lineage>
        <taxon>Bacteria</taxon>
        <taxon>Bacillati</taxon>
        <taxon>Bacillota</taxon>
        <taxon>Clostridia</taxon>
        <taxon>Eubacteriales</taxon>
        <taxon>Clostridiaceae</taxon>
        <taxon>Clostridium</taxon>
    </lineage>
</organism>
<dbReference type="Gene3D" id="3.40.50.10710">
    <property type="entry name" value="Metallo-hydrolase/oxidoreductase"/>
    <property type="match status" value="1"/>
</dbReference>
<evidence type="ECO:0000256" key="9">
    <source>
        <dbReference type="ARBA" id="ARBA00022884"/>
    </source>
</evidence>
<keyword evidence="13" id="KW-0106">Calcium</keyword>
<reference evidence="15 17" key="1">
    <citation type="submission" date="2019-07" db="EMBL/GenBank/DDBJ databases">
        <title>Whole genome shotgun sequence of Clostridium butyricum NBRC 3858.</title>
        <authorList>
            <person name="Hosoyama A."/>
            <person name="Uohara A."/>
            <person name="Ohji S."/>
            <person name="Ichikawa N."/>
        </authorList>
    </citation>
    <scope>NUCLEOTIDE SEQUENCE [LARGE SCALE GENOMIC DNA]</scope>
    <source>
        <strain evidence="15 17">NBRC 3858</strain>
    </source>
</reference>
<evidence type="ECO:0000256" key="12">
    <source>
        <dbReference type="PIRSR" id="PIRSR004803-2"/>
    </source>
</evidence>
<dbReference type="RefSeq" id="WP_002581120.1">
    <property type="nucleotide sequence ID" value="NZ_BKBC01000003.1"/>
</dbReference>
<feature type="binding site" evidence="13">
    <location>
        <position position="113"/>
    </location>
    <ligand>
        <name>Zn(2+)</name>
        <dbReference type="ChEBI" id="CHEBI:29105"/>
        <label>1</label>
        <note>catalytic</note>
    </ligand>
</feature>
<feature type="binding site" evidence="13">
    <location>
        <position position="426"/>
    </location>
    <ligand>
        <name>Zn(2+)</name>
        <dbReference type="ChEBI" id="CHEBI:29105"/>
        <label>1</label>
        <note>catalytic</note>
    </ligand>
</feature>
<dbReference type="CDD" id="cd07714">
    <property type="entry name" value="RNaseJ_MBL-fold"/>
    <property type="match status" value="1"/>
</dbReference>
<evidence type="ECO:0000256" key="11">
    <source>
        <dbReference type="PIRSR" id="PIRSR004803-1"/>
    </source>
</evidence>
<keyword evidence="4 13" id="KW-0479">Metal-binding</keyword>
<evidence type="ECO:0000256" key="7">
    <source>
        <dbReference type="ARBA" id="ARBA00022833"/>
    </source>
</evidence>
<dbReference type="InterPro" id="IPR004613">
    <property type="entry name" value="RNase_J"/>
</dbReference>
<evidence type="ECO:0000256" key="1">
    <source>
        <dbReference type="ARBA" id="ARBA00004496"/>
    </source>
</evidence>
<dbReference type="Gene3D" id="3.10.20.580">
    <property type="match status" value="1"/>
</dbReference>
<dbReference type="Proteomes" id="UP000474042">
    <property type="component" value="Unassembled WGS sequence"/>
</dbReference>
<comment type="subcellular location">
    <subcellularLocation>
        <location evidence="1 10">Cytoplasm</location>
    </subcellularLocation>
</comment>
<evidence type="ECO:0000256" key="3">
    <source>
        <dbReference type="ARBA" id="ARBA00022722"/>
    </source>
</evidence>
<name>A0A512TI57_CLOBU</name>
<keyword evidence="6 10" id="KW-0378">Hydrolase</keyword>
<evidence type="ECO:0000256" key="6">
    <source>
        <dbReference type="ARBA" id="ARBA00022801"/>
    </source>
</evidence>
<comment type="cofactor">
    <cofactor evidence="13">
        <name>Zn(2+)</name>
        <dbReference type="ChEBI" id="CHEBI:29105"/>
    </cofactor>
    <text evidence="13">Binds 2 Zn(2+) ions per subunit. It is not clear if Zn(2+) or Mg(2+) is physiologically important.</text>
</comment>
<dbReference type="EMBL" id="WOFV02000011">
    <property type="protein sequence ID" value="NAS17303.1"/>
    <property type="molecule type" value="Genomic_DNA"/>
</dbReference>
<dbReference type="InterPro" id="IPR001587">
    <property type="entry name" value="RNase_J_CS"/>
</dbReference>
<keyword evidence="8 10" id="KW-0269">Exonuclease</keyword>
<sequence length="591" mass="66217">MGNIGNENKENKNEIVKKVVNKENKHNEKKKYVKKKLSPLQKKIKIIPLGGLGEIGKNMTAFEYKDEIIVIDCGLAFPDEDLYGIDMVIPDITYLVKNKSKVKGILITHGHEDHIGALPYILKQINVPVYGTKLTLGLIETKLEDHEMLKDCTLTEVKPTEIIEFENFKAEFIRNNHSIADSCSIALHTPMGIIVHTGDFKIDFTPIDNEVIDLQRLAQLGKQGVLLLMADSTNALHKGYTMSEKTVGETLENLFGKASGRIIVSTFASNVHRLQQISNCALKYNRKIAFSGRSMEKISEVARRLGYLHIPEDMIISLEEINNYPNDRITIVTTGSQGESMAALTRIASSTHRYVQIEKGDMVIISASPIPGNEKAVSNVINDLTEKGANVIYKSIEEIHVSGHACEQELRLMQALLKPKFFIPVHGEFKHLMTHGRIAESMGVDKDNIFMLEVGDIFELTRKSGLVTGKVPSGRVLIDGMGIGDVGNMVLRDRKNLAEHGMITVVVAIDRRGKSIVCGPDIISRGFVYVRDSEVLMKDIKDIVRESVYNCLQNNITQWAEIKNSIRREVDTFIYKKMKKKPMILPVIVEL</sequence>
<keyword evidence="9 10" id="KW-0694">RNA-binding</keyword>
<dbReference type="InterPro" id="IPR042173">
    <property type="entry name" value="RNase_J_2"/>
</dbReference>
<evidence type="ECO:0000313" key="15">
    <source>
        <dbReference type="EMBL" id="GEQ19833.1"/>
    </source>
</evidence>
<feature type="binding site" evidence="13">
    <location>
        <position position="479"/>
    </location>
    <ligand>
        <name>Ca(2+)</name>
        <dbReference type="ChEBI" id="CHEBI:29108"/>
    </ligand>
</feature>
<feature type="binding site" evidence="13">
    <location>
        <position position="84"/>
    </location>
    <ligand>
        <name>Ca(2+)</name>
        <dbReference type="ChEBI" id="CHEBI:29108"/>
    </ligand>
</feature>
<dbReference type="InterPro" id="IPR041636">
    <property type="entry name" value="RNase_J_C"/>
</dbReference>
<keyword evidence="2 10" id="KW-0963">Cytoplasm</keyword>
<dbReference type="InterPro" id="IPR011108">
    <property type="entry name" value="RMMBL"/>
</dbReference>
<comment type="cofactor">
    <cofactor evidence="13">
        <name>Ca(2+)</name>
        <dbReference type="ChEBI" id="CHEBI:29108"/>
    </cofactor>
    <text evidence="13">Binds 1 Ca(2+) cation per subunit. Seen in 1 crystal structure, it is not clear if it is physiologically important.</text>
</comment>
<feature type="binding site" evidence="12">
    <location>
        <begin position="268"/>
        <end position="270"/>
    </location>
    <ligand>
        <name>substrate</name>
    </ligand>
</feature>
<proteinExistence type="inferred from homology"/>
<evidence type="ECO:0000313" key="18">
    <source>
        <dbReference type="Proteomes" id="UP000474042"/>
    </source>
</evidence>
<dbReference type="NCBIfam" id="TIGR00649">
    <property type="entry name" value="MG423"/>
    <property type="match status" value="1"/>
</dbReference>
<evidence type="ECO:0000313" key="17">
    <source>
        <dbReference type="Proteomes" id="UP000321089"/>
    </source>
</evidence>
<dbReference type="Pfam" id="PF22505">
    <property type="entry name" value="RNase_J_b_CASP"/>
    <property type="match status" value="1"/>
</dbReference>
<dbReference type="InterPro" id="IPR055132">
    <property type="entry name" value="RNase_J_b_CASP"/>
</dbReference>
<dbReference type="GO" id="GO:0006364">
    <property type="term" value="P:rRNA processing"/>
    <property type="evidence" value="ECO:0007669"/>
    <property type="project" value="UniProtKB-UniRule"/>
</dbReference>
<feature type="binding site" evidence="10 12">
    <location>
        <begin position="400"/>
        <end position="404"/>
    </location>
    <ligand>
        <name>substrate</name>
    </ligand>
</feature>
<feature type="binding site" evidence="13">
    <location>
        <position position="86"/>
    </location>
    <ligand>
        <name>Ca(2+)</name>
        <dbReference type="ChEBI" id="CHEBI:29108"/>
    </ligand>
</feature>
<dbReference type="GO" id="GO:0003723">
    <property type="term" value="F:RNA binding"/>
    <property type="evidence" value="ECO:0007669"/>
    <property type="project" value="UniProtKB-UniRule"/>
</dbReference>
<protein>
    <recommendedName>
        <fullName evidence="10">Ribonuclease J</fullName>
        <shortName evidence="10">RNase J</shortName>
        <ecNumber evidence="10">3.1.-.-</ecNumber>
    </recommendedName>
</protein>
<feature type="domain" description="Metallo-beta-lactamase" evidence="14">
    <location>
        <begin position="56"/>
        <end position="251"/>
    </location>
</feature>
<comment type="caution">
    <text evidence="15">The sequence shown here is derived from an EMBL/GenBank/DDBJ whole genome shotgun (WGS) entry which is preliminary data.</text>
</comment>
<evidence type="ECO:0000313" key="16">
    <source>
        <dbReference type="EMBL" id="NAS17303.1"/>
    </source>
</evidence>
<comment type="similarity">
    <text evidence="10">Belongs to the metallo-beta-lactamase superfamily. RNA-metabolizing metallo-beta-lactamase-like family. Bacterial RNase J subfamily.</text>
</comment>
<dbReference type="GO" id="GO:0004534">
    <property type="term" value="F:5'-3' RNA exonuclease activity"/>
    <property type="evidence" value="ECO:0007669"/>
    <property type="project" value="UniProtKB-UniRule"/>
</dbReference>
<dbReference type="GO" id="GO:0004521">
    <property type="term" value="F:RNA endonuclease activity"/>
    <property type="evidence" value="ECO:0007669"/>
    <property type="project" value="UniProtKB-UniRule"/>
</dbReference>
<feature type="binding site" evidence="13">
    <location>
        <position position="199"/>
    </location>
    <ligand>
        <name>Zn(2+)</name>
        <dbReference type="ChEBI" id="CHEBI:29105"/>
        <label>1</label>
        <note>catalytic</note>
    </ligand>
</feature>
<feature type="binding site" evidence="13">
    <location>
        <position position="109"/>
    </location>
    <ligand>
        <name>Zn(2+)</name>
        <dbReference type="ChEBI" id="CHEBI:29105"/>
        <label>1</label>
        <note>catalytic</note>
    </ligand>
</feature>
<reference evidence="16 18" key="2">
    <citation type="submission" date="2020-01" db="EMBL/GenBank/DDBJ databases">
        <title>Genome sequence of a 1,3-propanediol producer, Clostridium butyricum S3.</title>
        <authorList>
            <person name="Zhou J."/>
        </authorList>
    </citation>
    <scope>NUCLEOTIDE SEQUENCE [LARGE SCALE GENOMIC DNA]</scope>
    <source>
        <strain evidence="16 18">S3</strain>
    </source>
</reference>
<feature type="active site" description="Proton donor" evidence="11">
    <location>
        <position position="231"/>
    </location>
</feature>
<evidence type="ECO:0000256" key="4">
    <source>
        <dbReference type="ARBA" id="ARBA00022723"/>
    </source>
</evidence>
<feature type="binding site" evidence="13">
    <location>
        <position position="177"/>
    </location>
    <ligand>
        <name>Zn(2+)</name>
        <dbReference type="ChEBI" id="CHEBI:29105"/>
        <label>1</label>
        <note>catalytic</note>
    </ligand>
</feature>
<evidence type="ECO:0000256" key="2">
    <source>
        <dbReference type="ARBA" id="ARBA00022490"/>
    </source>
</evidence>
<keyword evidence="10" id="KW-0698">rRNA processing</keyword>
<dbReference type="Pfam" id="PF17770">
    <property type="entry name" value="RNase_J_C"/>
    <property type="match status" value="1"/>
</dbReference>
<dbReference type="FunFam" id="3.10.20.580:FF:000001">
    <property type="entry name" value="Ribonuclease J"/>
    <property type="match status" value="1"/>
</dbReference>
<dbReference type="HAMAP" id="MF_01491">
    <property type="entry name" value="RNase_J_bact"/>
    <property type="match status" value="1"/>
</dbReference>
<dbReference type="GO" id="GO:0008270">
    <property type="term" value="F:zinc ion binding"/>
    <property type="evidence" value="ECO:0007669"/>
    <property type="project" value="InterPro"/>
</dbReference>
<dbReference type="PIRSF" id="PIRSF004803">
    <property type="entry name" value="RnjA"/>
    <property type="match status" value="1"/>
</dbReference>
<comment type="function">
    <text evidence="10">An RNase that has 5'-3' exonuclease and possibly endonuclease activity. Involved in maturation of rRNA and in some organisms also mRNA maturation and/or decay.</text>
</comment>
<dbReference type="AlphaFoldDB" id="A0A512TI57"/>
<dbReference type="PANTHER" id="PTHR43694:SF1">
    <property type="entry name" value="RIBONUCLEASE J"/>
    <property type="match status" value="1"/>
</dbReference>
<dbReference type="SMART" id="SM00849">
    <property type="entry name" value="Lactamase_B"/>
    <property type="match status" value="1"/>
</dbReference>
<keyword evidence="5 10" id="KW-0255">Endonuclease</keyword>
<dbReference type="InterPro" id="IPR036866">
    <property type="entry name" value="RibonucZ/Hydroxyglut_hydro"/>
</dbReference>
<keyword evidence="3 10" id="KW-0540">Nuclease</keyword>
<dbReference type="GO" id="GO:0005737">
    <property type="term" value="C:cytoplasm"/>
    <property type="evidence" value="ECO:0007669"/>
    <property type="project" value="UniProtKB-SubCell"/>
</dbReference>
<feature type="binding site" evidence="13">
    <location>
        <position position="111"/>
    </location>
    <ligand>
        <name>Zn(2+)</name>
        <dbReference type="ChEBI" id="CHEBI:29105"/>
        <label>1</label>
        <note>catalytic</note>
    </ligand>
</feature>
<dbReference type="PROSITE" id="PS01292">
    <property type="entry name" value="UPF0036"/>
    <property type="match status" value="1"/>
</dbReference>
<evidence type="ECO:0000259" key="14">
    <source>
        <dbReference type="SMART" id="SM00849"/>
    </source>
</evidence>
<evidence type="ECO:0000256" key="10">
    <source>
        <dbReference type="HAMAP-Rule" id="MF_01491"/>
    </source>
</evidence>
<keyword evidence="7 13" id="KW-0862">Zinc</keyword>
<gene>
    <name evidence="15" type="primary">rnj_2</name>
    <name evidence="10" type="synonym">rnj</name>
    <name evidence="15" type="ORF">CBU02nite_03390</name>
    <name evidence="16" type="ORF">GND98_005325</name>
</gene>
<dbReference type="Gene3D" id="3.60.15.10">
    <property type="entry name" value="Ribonuclease Z/Hydroxyacylglutathione hydrolase-like"/>
    <property type="match status" value="1"/>
</dbReference>
<dbReference type="InterPro" id="IPR001279">
    <property type="entry name" value="Metallo-B-lactamas"/>
</dbReference>
<dbReference type="Pfam" id="PF07521">
    <property type="entry name" value="RMMBL"/>
    <property type="match status" value="1"/>
</dbReference>
<evidence type="ECO:0000256" key="8">
    <source>
        <dbReference type="ARBA" id="ARBA00022839"/>
    </source>
</evidence>
<dbReference type="EC" id="3.1.-.-" evidence="10"/>
<feature type="active site" description="Proton acceptor" evidence="11">
    <location>
        <position position="404"/>
    </location>
</feature>
<dbReference type="EMBL" id="BKBC01000003">
    <property type="protein sequence ID" value="GEQ19833.1"/>
    <property type="molecule type" value="Genomic_DNA"/>
</dbReference>
<dbReference type="SUPFAM" id="SSF56281">
    <property type="entry name" value="Metallo-hydrolase/oxidoreductase"/>
    <property type="match status" value="1"/>
</dbReference>
<accession>A0A512TI57</accession>
<dbReference type="InterPro" id="IPR030854">
    <property type="entry name" value="RNase_J_bac"/>
</dbReference>
<dbReference type="Pfam" id="PF00753">
    <property type="entry name" value="Lactamase_B"/>
    <property type="match status" value="1"/>
</dbReference>